<dbReference type="EMBL" id="GL891303">
    <property type="protein sequence ID" value="EGO59167.1"/>
    <property type="molecule type" value="Genomic_DNA"/>
</dbReference>
<proteinExistence type="predicted"/>
<dbReference type="KEGG" id="nte:NEUTE1DRAFT39662"/>
<gene>
    <name evidence="1" type="ORF">NEUTE1DRAFT_39662</name>
</gene>
<dbReference type="RefSeq" id="XP_009848808.1">
    <property type="nucleotide sequence ID" value="XM_009850506.1"/>
</dbReference>
<accession>F8MFA8</accession>
<evidence type="ECO:0000313" key="2">
    <source>
        <dbReference type="Proteomes" id="UP000008065"/>
    </source>
</evidence>
<organism evidence="1 2">
    <name type="scientific">Neurospora tetrasperma (strain FGSC 2508 / ATCC MYA-4615 / P0657)</name>
    <dbReference type="NCBI Taxonomy" id="510951"/>
    <lineage>
        <taxon>Eukaryota</taxon>
        <taxon>Fungi</taxon>
        <taxon>Dikarya</taxon>
        <taxon>Ascomycota</taxon>
        <taxon>Pezizomycotina</taxon>
        <taxon>Sordariomycetes</taxon>
        <taxon>Sordariomycetidae</taxon>
        <taxon>Sordariales</taxon>
        <taxon>Sordariaceae</taxon>
        <taxon>Neurospora</taxon>
    </lineage>
</organism>
<dbReference type="Proteomes" id="UP000008065">
    <property type="component" value="Unassembled WGS sequence"/>
</dbReference>
<evidence type="ECO:0000313" key="1">
    <source>
        <dbReference type="EMBL" id="EGO59167.1"/>
    </source>
</evidence>
<reference evidence="2" key="1">
    <citation type="journal article" date="2011" name="Genetics">
        <title>Massive changes in genome architecture accompany the transition to self-fertility in the filamentous fungus Neurospora tetrasperma.</title>
        <authorList>
            <person name="Ellison C.E."/>
            <person name="Stajich J.E."/>
            <person name="Jacobson D.J."/>
            <person name="Natvig D.O."/>
            <person name="Lapidus A."/>
            <person name="Foster B."/>
            <person name="Aerts A."/>
            <person name="Riley R."/>
            <person name="Lindquist E.A."/>
            <person name="Grigoriev I.V."/>
            <person name="Taylor J.W."/>
        </authorList>
    </citation>
    <scope>NUCLEOTIDE SEQUENCE [LARGE SCALE GENOMIC DNA]</scope>
    <source>
        <strain evidence="2">FGSC 2508 / P0657</strain>
    </source>
</reference>
<dbReference type="HOGENOM" id="CLU_2868187_0_0_1"/>
<name>F8MFA8_NEUT8</name>
<feature type="non-terminal residue" evidence="1">
    <location>
        <position position="1"/>
    </location>
</feature>
<keyword evidence="2" id="KW-1185">Reference proteome</keyword>
<dbReference type="AlphaFoldDB" id="F8MFA8"/>
<dbReference type="GeneID" id="20827703"/>
<sequence>LVQPPAVLREPLSAWLALDRLLGVRPWVLGFHWAIHSVQNSIRALTPCQPQSSQKDVVAQQRLL</sequence>
<protein>
    <submittedName>
        <fullName evidence="1">Uncharacterized protein</fullName>
    </submittedName>
</protein>
<dbReference type="VEuPathDB" id="FungiDB:NEUTE1DRAFT_39662"/>